<dbReference type="PANTHER" id="PTHR32285:SF63">
    <property type="entry name" value="OS01G0880400 PROTEIN"/>
    <property type="match status" value="1"/>
</dbReference>
<dbReference type="STRING" id="3218.A0A2K1JS09"/>
<dbReference type="AlphaFoldDB" id="A0A2K1JS09"/>
<evidence type="ECO:0000256" key="1">
    <source>
        <dbReference type="ARBA" id="ARBA00004167"/>
    </source>
</evidence>
<dbReference type="GO" id="GO:0005794">
    <property type="term" value="C:Golgi apparatus"/>
    <property type="evidence" value="ECO:0000318"/>
    <property type="project" value="GO_Central"/>
</dbReference>
<evidence type="ECO:0000259" key="8">
    <source>
        <dbReference type="Pfam" id="PF13839"/>
    </source>
</evidence>
<evidence type="ECO:0000256" key="2">
    <source>
        <dbReference type="ARBA" id="ARBA00007727"/>
    </source>
</evidence>
<evidence type="ECO:0000256" key="7">
    <source>
        <dbReference type="SAM" id="Phobius"/>
    </source>
</evidence>
<dbReference type="EMBL" id="ABEU02000012">
    <property type="protein sequence ID" value="PNR44325.1"/>
    <property type="molecule type" value="Genomic_DNA"/>
</dbReference>
<evidence type="ECO:0000259" key="9">
    <source>
        <dbReference type="Pfam" id="PF14416"/>
    </source>
</evidence>
<dbReference type="EnsemblPlants" id="Pp3c12_24680V3.1">
    <property type="protein sequence ID" value="Pp3c12_24680V3.1"/>
    <property type="gene ID" value="Pp3c12_24680"/>
</dbReference>
<keyword evidence="5 7" id="KW-1133">Transmembrane helix</keyword>
<dbReference type="Proteomes" id="UP000006727">
    <property type="component" value="Chromosome 12"/>
</dbReference>
<dbReference type="RefSeq" id="XP_024390776.1">
    <property type="nucleotide sequence ID" value="XM_024535008.2"/>
</dbReference>
<reference evidence="11" key="3">
    <citation type="submission" date="2020-12" db="UniProtKB">
        <authorList>
            <consortium name="EnsemblPlants"/>
        </authorList>
    </citation>
    <scope>IDENTIFICATION</scope>
</reference>
<gene>
    <name evidence="11" type="primary">LOC112289635</name>
    <name evidence="10" type="ORF">PHYPA_016709</name>
</gene>
<evidence type="ECO:0000313" key="11">
    <source>
        <dbReference type="EnsemblPlants" id="Pp3c12_24680V3.1"/>
    </source>
</evidence>
<reference evidence="10 12" key="2">
    <citation type="journal article" date="2018" name="Plant J.">
        <title>The Physcomitrella patens chromosome-scale assembly reveals moss genome structure and evolution.</title>
        <authorList>
            <person name="Lang D."/>
            <person name="Ullrich K.K."/>
            <person name="Murat F."/>
            <person name="Fuchs J."/>
            <person name="Jenkins J."/>
            <person name="Haas F.B."/>
            <person name="Piednoel M."/>
            <person name="Gundlach H."/>
            <person name="Van Bel M."/>
            <person name="Meyberg R."/>
            <person name="Vives C."/>
            <person name="Morata J."/>
            <person name="Symeonidi A."/>
            <person name="Hiss M."/>
            <person name="Muchero W."/>
            <person name="Kamisugi Y."/>
            <person name="Saleh O."/>
            <person name="Blanc G."/>
            <person name="Decker E.L."/>
            <person name="van Gessel N."/>
            <person name="Grimwood J."/>
            <person name="Hayes R.D."/>
            <person name="Graham S.W."/>
            <person name="Gunter L.E."/>
            <person name="McDaniel S.F."/>
            <person name="Hoernstein S.N.W."/>
            <person name="Larsson A."/>
            <person name="Li F.W."/>
            <person name="Perroud P.F."/>
            <person name="Phillips J."/>
            <person name="Ranjan P."/>
            <person name="Rokshar D.S."/>
            <person name="Rothfels C.J."/>
            <person name="Schneider L."/>
            <person name="Shu S."/>
            <person name="Stevenson D.W."/>
            <person name="Thummler F."/>
            <person name="Tillich M."/>
            <person name="Villarreal Aguilar J.C."/>
            <person name="Widiez T."/>
            <person name="Wong G.K."/>
            <person name="Wymore A."/>
            <person name="Zhang Y."/>
            <person name="Zimmer A.D."/>
            <person name="Quatrano R.S."/>
            <person name="Mayer K.F.X."/>
            <person name="Goodstein D."/>
            <person name="Casacuberta J.M."/>
            <person name="Vandepoele K."/>
            <person name="Reski R."/>
            <person name="Cuming A.C."/>
            <person name="Tuskan G.A."/>
            <person name="Maumus F."/>
            <person name="Salse J."/>
            <person name="Schmutz J."/>
            <person name="Rensing S.A."/>
        </authorList>
    </citation>
    <scope>NUCLEOTIDE SEQUENCE [LARGE SCALE GENOMIC DNA]</scope>
    <source>
        <strain evidence="11 12">cv. Gransden 2004</strain>
    </source>
</reference>
<dbReference type="InterPro" id="IPR026057">
    <property type="entry name" value="TBL_C"/>
</dbReference>
<dbReference type="InterPro" id="IPR025846">
    <property type="entry name" value="TBL_N"/>
</dbReference>
<dbReference type="EnsemblPlants" id="Pp3c12_24680V3.2">
    <property type="protein sequence ID" value="Pp3c12_24680V3.2"/>
    <property type="gene ID" value="Pp3c12_24680"/>
</dbReference>
<dbReference type="Pfam" id="PF13839">
    <property type="entry name" value="PC-Esterase"/>
    <property type="match status" value="1"/>
</dbReference>
<evidence type="ECO:0000256" key="3">
    <source>
        <dbReference type="ARBA" id="ARBA00022692"/>
    </source>
</evidence>
<dbReference type="Gramene" id="Pp3c12_24680V3.2">
    <property type="protein sequence ID" value="Pp3c12_24680V3.2"/>
    <property type="gene ID" value="Pp3c12_24680"/>
</dbReference>
<dbReference type="Gramene" id="Pp3c12_24680V3.1">
    <property type="protein sequence ID" value="Pp3c12_24680V3.1"/>
    <property type="gene ID" value="Pp3c12_24680"/>
</dbReference>
<comment type="similarity">
    <text evidence="2">Belongs to the PC-esterase family. TBL subfamily.</text>
</comment>
<dbReference type="Pfam" id="PF14416">
    <property type="entry name" value="PMR5N"/>
    <property type="match status" value="1"/>
</dbReference>
<proteinExistence type="inferred from homology"/>
<dbReference type="InterPro" id="IPR029962">
    <property type="entry name" value="TBL"/>
</dbReference>
<keyword evidence="4" id="KW-0735">Signal-anchor</keyword>
<name>A0A2K1JS09_PHYPA</name>
<dbReference type="GeneID" id="112289635"/>
<evidence type="ECO:0000256" key="6">
    <source>
        <dbReference type="ARBA" id="ARBA00023136"/>
    </source>
</evidence>
<feature type="domain" description="Trichome birefringence-like N-terminal" evidence="9">
    <location>
        <begin position="99"/>
        <end position="149"/>
    </location>
</feature>
<keyword evidence="3 7" id="KW-0812">Transmembrane</keyword>
<evidence type="ECO:0000313" key="12">
    <source>
        <dbReference type="Proteomes" id="UP000006727"/>
    </source>
</evidence>
<dbReference type="GO" id="GO:0016020">
    <property type="term" value="C:membrane"/>
    <property type="evidence" value="ECO:0007669"/>
    <property type="project" value="UniProtKB-SubCell"/>
</dbReference>
<feature type="domain" description="Trichome birefringence-like C-terminal" evidence="8">
    <location>
        <begin position="150"/>
        <end position="422"/>
    </location>
</feature>
<sequence>MIRMPVRSPGSVTNKKNTLLESLKVITMECCPTVPSIVVRNLKWRSTGGRVRRVSVLGRPNVTGLILLTLFVMSSFFVLDLTFPWNSTNGNGLPMLSPGCDLFTGSWVYDETYPLYTNCSFAEPGFRCAENGRSDLRYRNWRWQPRDCNMPRFNALDMLTRLRNKRIAFIGDSMGRTQWESLICLLLAGVSDKTQVKETNGRTITKTAPHLAVWFPGFNVTVEYYRSPWLVQMSRPPRHTPRRVVSTLKLDTLELISRKWQAAEVLIFNTGHWWTTTKTYRSGCYFQIGSSIRLGMKMEEAYRIAVATWAAWVNEQLNPDVTHVFFRSFEPSHWLRKACLNSSLPLTNQTHIYPLEQHMQAGVLDNVWETLHVRATLLNITTLSSFRPDGHIFNYSRRGSPLDCAHWCLPGVPDIWNEQLYALFLLRASGRANSQEIKRLF</sequence>
<evidence type="ECO:0000256" key="5">
    <source>
        <dbReference type="ARBA" id="ARBA00022989"/>
    </source>
</evidence>
<organism evidence="10">
    <name type="scientific">Physcomitrium patens</name>
    <name type="common">Spreading-leaved earth moss</name>
    <name type="synonym">Physcomitrella patens</name>
    <dbReference type="NCBI Taxonomy" id="3218"/>
    <lineage>
        <taxon>Eukaryota</taxon>
        <taxon>Viridiplantae</taxon>
        <taxon>Streptophyta</taxon>
        <taxon>Embryophyta</taxon>
        <taxon>Bryophyta</taxon>
        <taxon>Bryophytina</taxon>
        <taxon>Bryopsida</taxon>
        <taxon>Funariidae</taxon>
        <taxon>Funariales</taxon>
        <taxon>Funariaceae</taxon>
        <taxon>Physcomitrium</taxon>
    </lineage>
</organism>
<comment type="subcellular location">
    <subcellularLocation>
        <location evidence="1">Membrane</location>
        <topology evidence="1">Single-pass membrane protein</topology>
    </subcellularLocation>
</comment>
<keyword evidence="12" id="KW-1185">Reference proteome</keyword>
<dbReference type="OrthoDB" id="630188at2759"/>
<keyword evidence="6 7" id="KW-0472">Membrane</keyword>
<protein>
    <submittedName>
        <fullName evidence="10 11">Uncharacterized protein</fullName>
    </submittedName>
</protein>
<evidence type="ECO:0000256" key="4">
    <source>
        <dbReference type="ARBA" id="ARBA00022968"/>
    </source>
</evidence>
<evidence type="ECO:0000313" key="10">
    <source>
        <dbReference type="EMBL" id="PNR44325.1"/>
    </source>
</evidence>
<reference evidence="10 12" key="1">
    <citation type="journal article" date="2008" name="Science">
        <title>The Physcomitrella genome reveals evolutionary insights into the conquest of land by plants.</title>
        <authorList>
            <person name="Rensing S."/>
            <person name="Lang D."/>
            <person name="Zimmer A."/>
            <person name="Terry A."/>
            <person name="Salamov A."/>
            <person name="Shapiro H."/>
            <person name="Nishiyama T."/>
            <person name="Perroud P.-F."/>
            <person name="Lindquist E."/>
            <person name="Kamisugi Y."/>
            <person name="Tanahashi T."/>
            <person name="Sakakibara K."/>
            <person name="Fujita T."/>
            <person name="Oishi K."/>
            <person name="Shin-I T."/>
            <person name="Kuroki Y."/>
            <person name="Toyoda A."/>
            <person name="Suzuki Y."/>
            <person name="Hashimoto A."/>
            <person name="Yamaguchi K."/>
            <person name="Sugano A."/>
            <person name="Kohara Y."/>
            <person name="Fujiyama A."/>
            <person name="Anterola A."/>
            <person name="Aoki S."/>
            <person name="Ashton N."/>
            <person name="Barbazuk W.B."/>
            <person name="Barker E."/>
            <person name="Bennetzen J."/>
            <person name="Bezanilla M."/>
            <person name="Blankenship R."/>
            <person name="Cho S.H."/>
            <person name="Dutcher S."/>
            <person name="Estelle M."/>
            <person name="Fawcett J.A."/>
            <person name="Gundlach H."/>
            <person name="Hanada K."/>
            <person name="Heyl A."/>
            <person name="Hicks K.A."/>
            <person name="Hugh J."/>
            <person name="Lohr M."/>
            <person name="Mayer K."/>
            <person name="Melkozernov A."/>
            <person name="Murata T."/>
            <person name="Nelson D."/>
            <person name="Pils B."/>
            <person name="Prigge M."/>
            <person name="Reiss B."/>
            <person name="Renner T."/>
            <person name="Rombauts S."/>
            <person name="Rushton P."/>
            <person name="Sanderfoot A."/>
            <person name="Schween G."/>
            <person name="Shiu S.-H."/>
            <person name="Stueber K."/>
            <person name="Theodoulou F.L."/>
            <person name="Tu H."/>
            <person name="Van de Peer Y."/>
            <person name="Verrier P.J."/>
            <person name="Waters E."/>
            <person name="Wood A."/>
            <person name="Yang L."/>
            <person name="Cove D."/>
            <person name="Cuming A."/>
            <person name="Hasebe M."/>
            <person name="Lucas S."/>
            <person name="Mishler D.B."/>
            <person name="Reski R."/>
            <person name="Grigoriev I."/>
            <person name="Quatrano R.S."/>
            <person name="Boore J.L."/>
        </authorList>
    </citation>
    <scope>NUCLEOTIDE SEQUENCE [LARGE SCALE GENOMIC DNA]</scope>
    <source>
        <strain evidence="11 12">cv. Gransden 2004</strain>
    </source>
</reference>
<dbReference type="PANTHER" id="PTHR32285">
    <property type="entry name" value="PROTEIN TRICHOME BIREFRINGENCE-LIKE 9-RELATED"/>
    <property type="match status" value="1"/>
</dbReference>
<dbReference type="PaxDb" id="3218-PP1S372_54V6.1"/>
<feature type="transmembrane region" description="Helical" evidence="7">
    <location>
        <begin position="62"/>
        <end position="85"/>
    </location>
</feature>
<dbReference type="GO" id="GO:0016413">
    <property type="term" value="F:O-acetyltransferase activity"/>
    <property type="evidence" value="ECO:0000318"/>
    <property type="project" value="GO_Central"/>
</dbReference>
<accession>A0A2K1JS09</accession>